<evidence type="ECO:0000313" key="2">
    <source>
        <dbReference type="Proteomes" id="UP001295794"/>
    </source>
</evidence>
<dbReference type="AlphaFoldDB" id="A0AAD2H3S8"/>
<dbReference type="EMBL" id="CAVNYO010000138">
    <property type="protein sequence ID" value="CAK5268170.1"/>
    <property type="molecule type" value="Genomic_DNA"/>
</dbReference>
<reference evidence="1" key="1">
    <citation type="submission" date="2023-11" db="EMBL/GenBank/DDBJ databases">
        <authorList>
            <person name="De Vega J J."/>
            <person name="De Vega J J."/>
        </authorList>
    </citation>
    <scope>NUCLEOTIDE SEQUENCE</scope>
</reference>
<proteinExistence type="predicted"/>
<organism evidence="1 2">
    <name type="scientific">Mycena citricolor</name>
    <dbReference type="NCBI Taxonomy" id="2018698"/>
    <lineage>
        <taxon>Eukaryota</taxon>
        <taxon>Fungi</taxon>
        <taxon>Dikarya</taxon>
        <taxon>Basidiomycota</taxon>
        <taxon>Agaricomycotina</taxon>
        <taxon>Agaricomycetes</taxon>
        <taxon>Agaricomycetidae</taxon>
        <taxon>Agaricales</taxon>
        <taxon>Marasmiineae</taxon>
        <taxon>Mycenaceae</taxon>
        <taxon>Mycena</taxon>
    </lineage>
</organism>
<protein>
    <submittedName>
        <fullName evidence="1">Uncharacterized protein</fullName>
    </submittedName>
</protein>
<gene>
    <name evidence="1" type="ORF">MYCIT1_LOCUS11263</name>
</gene>
<accession>A0AAD2H3S8</accession>
<dbReference type="Proteomes" id="UP001295794">
    <property type="component" value="Unassembled WGS sequence"/>
</dbReference>
<keyword evidence="2" id="KW-1185">Reference proteome</keyword>
<sequence>MLSLAETGRRAGESCAIDGTFPKCSAALDMLSSCFRAQHSLIYPGRSSCPDGEVSHFHLPPDPVPHSRCCECCSSSCAI</sequence>
<comment type="caution">
    <text evidence="1">The sequence shown here is derived from an EMBL/GenBank/DDBJ whole genome shotgun (WGS) entry which is preliminary data.</text>
</comment>
<name>A0AAD2H3S8_9AGAR</name>
<evidence type="ECO:0000313" key="1">
    <source>
        <dbReference type="EMBL" id="CAK5268170.1"/>
    </source>
</evidence>